<proteinExistence type="predicted"/>
<protein>
    <submittedName>
        <fullName evidence="1">Uncharacterized protein</fullName>
    </submittedName>
</protein>
<gene>
    <name evidence="1" type="ORF">EXN66_Car002650</name>
</gene>
<sequence>MTTALSLLMITGLKCQSEQTLQKESKKLLIMQQFTCSLLSIDSEKIRFKWKVNQSSPLSHKEVW</sequence>
<evidence type="ECO:0000313" key="2">
    <source>
        <dbReference type="Proteomes" id="UP000503349"/>
    </source>
</evidence>
<organism evidence="1 2">
    <name type="scientific">Channa argus</name>
    <name type="common">Northern snakehead</name>
    <name type="synonym">Ophicephalus argus</name>
    <dbReference type="NCBI Taxonomy" id="215402"/>
    <lineage>
        <taxon>Eukaryota</taxon>
        <taxon>Metazoa</taxon>
        <taxon>Chordata</taxon>
        <taxon>Craniata</taxon>
        <taxon>Vertebrata</taxon>
        <taxon>Euteleostomi</taxon>
        <taxon>Actinopterygii</taxon>
        <taxon>Neopterygii</taxon>
        <taxon>Teleostei</taxon>
        <taxon>Neoteleostei</taxon>
        <taxon>Acanthomorphata</taxon>
        <taxon>Anabantaria</taxon>
        <taxon>Anabantiformes</taxon>
        <taxon>Channoidei</taxon>
        <taxon>Channidae</taxon>
        <taxon>Channa</taxon>
    </lineage>
</organism>
<reference evidence="1 2" key="1">
    <citation type="submission" date="2019-02" db="EMBL/GenBank/DDBJ databases">
        <title>Opniocepnalus argus genome.</title>
        <authorList>
            <person name="Zhou C."/>
            <person name="Xiao S."/>
        </authorList>
    </citation>
    <scope>NUCLEOTIDE SEQUENCE [LARGE SCALE GENOMIC DNA]</scope>
    <source>
        <strain evidence="1">OARG1902GOOAL</strain>
        <tissue evidence="1">Muscle</tissue>
    </source>
</reference>
<keyword evidence="2" id="KW-1185">Reference proteome</keyword>
<dbReference type="EMBL" id="CM015713">
    <property type="protein sequence ID" value="KAF3686978.1"/>
    <property type="molecule type" value="Genomic_DNA"/>
</dbReference>
<dbReference type="AlphaFoldDB" id="A0A6G1PAB7"/>
<reference evidence="2" key="2">
    <citation type="submission" date="2019-02" db="EMBL/GenBank/DDBJ databases">
        <title>Opniocepnalus argus Var Kimnra genome.</title>
        <authorList>
            <person name="Zhou C."/>
            <person name="Xiao S."/>
        </authorList>
    </citation>
    <scope>NUCLEOTIDE SEQUENCE [LARGE SCALE GENOMIC DNA]</scope>
</reference>
<name>A0A6G1PAB7_CHAAH</name>
<dbReference type="Proteomes" id="UP000503349">
    <property type="component" value="Chromosome 2"/>
</dbReference>
<accession>A0A6G1PAB7</accession>
<evidence type="ECO:0000313" key="1">
    <source>
        <dbReference type="EMBL" id="KAF3686978.1"/>
    </source>
</evidence>